<keyword evidence="1" id="KW-0479">Metal-binding</keyword>
<feature type="domain" description="CCHC-type" evidence="2">
    <location>
        <begin position="26"/>
        <end position="42"/>
    </location>
</feature>
<dbReference type="InterPro" id="IPR001878">
    <property type="entry name" value="Znf_CCHC"/>
</dbReference>
<dbReference type="PANTHER" id="PTHR11439">
    <property type="entry name" value="GAG-POL-RELATED RETROTRANSPOSON"/>
    <property type="match status" value="1"/>
</dbReference>
<proteinExistence type="predicted"/>
<gene>
    <name evidence="3" type="ORF">Tci_041026</name>
</gene>
<dbReference type="SMART" id="SM00343">
    <property type="entry name" value="ZnF_C2HC"/>
    <property type="match status" value="1"/>
</dbReference>
<dbReference type="InterPro" id="IPR036875">
    <property type="entry name" value="Znf_CCHC_sf"/>
</dbReference>
<dbReference type="AlphaFoldDB" id="A0A6L2M4Z2"/>
<organism evidence="3">
    <name type="scientific">Tanacetum cinerariifolium</name>
    <name type="common">Dalmatian daisy</name>
    <name type="synonym">Chrysanthemum cinerariifolium</name>
    <dbReference type="NCBI Taxonomy" id="118510"/>
    <lineage>
        <taxon>Eukaryota</taxon>
        <taxon>Viridiplantae</taxon>
        <taxon>Streptophyta</taxon>
        <taxon>Embryophyta</taxon>
        <taxon>Tracheophyta</taxon>
        <taxon>Spermatophyta</taxon>
        <taxon>Magnoliopsida</taxon>
        <taxon>eudicotyledons</taxon>
        <taxon>Gunneridae</taxon>
        <taxon>Pentapetalae</taxon>
        <taxon>asterids</taxon>
        <taxon>campanulids</taxon>
        <taxon>Asterales</taxon>
        <taxon>Asteraceae</taxon>
        <taxon>Asteroideae</taxon>
        <taxon>Anthemideae</taxon>
        <taxon>Anthemidinae</taxon>
        <taxon>Tanacetum</taxon>
    </lineage>
</organism>
<evidence type="ECO:0000313" key="3">
    <source>
        <dbReference type="EMBL" id="GEU69048.1"/>
    </source>
</evidence>
<keyword evidence="1" id="KW-0863">Zinc-finger</keyword>
<dbReference type="GO" id="GO:0003676">
    <property type="term" value="F:nucleic acid binding"/>
    <property type="evidence" value="ECO:0007669"/>
    <property type="project" value="InterPro"/>
</dbReference>
<keyword evidence="1" id="KW-0862">Zinc</keyword>
<sequence>MTELPLVDSGLAVLGNNASRQARIVKCYNCQGEGHVARQCTQPKRPRNEAWYKDKAMLAKAQEAGQILDEEKLAFLADPVVLDGQAVQIIILNNATFQTEDLDTYDSNRDDILNAKATTSTPMEPNKALIRDTEAEDVDVDLYRSMIGSLMYLIAFRPDIMFAVCAYARFQVTPKTSHLYAVKKIFRYLKGQPKLGLWYPRDSPFDLEAFSDSDYAEASLDRKSTT</sequence>
<name>A0A6L2M4Z2_TANCI</name>
<dbReference type="PANTHER" id="PTHR11439:SF495">
    <property type="entry name" value="REVERSE TRANSCRIPTASE, RNA-DEPENDENT DNA POLYMERASE-RELATED"/>
    <property type="match status" value="1"/>
</dbReference>
<dbReference type="EMBL" id="BKCJ010005862">
    <property type="protein sequence ID" value="GEU69048.1"/>
    <property type="molecule type" value="Genomic_DNA"/>
</dbReference>
<accession>A0A6L2M4Z2</accession>
<evidence type="ECO:0000259" key="2">
    <source>
        <dbReference type="PROSITE" id="PS50158"/>
    </source>
</evidence>
<dbReference type="SUPFAM" id="SSF57756">
    <property type="entry name" value="Retrovirus zinc finger-like domains"/>
    <property type="match status" value="1"/>
</dbReference>
<dbReference type="GO" id="GO:0008270">
    <property type="term" value="F:zinc ion binding"/>
    <property type="evidence" value="ECO:0007669"/>
    <property type="project" value="UniProtKB-KW"/>
</dbReference>
<dbReference type="Gene3D" id="4.10.60.10">
    <property type="entry name" value="Zinc finger, CCHC-type"/>
    <property type="match status" value="1"/>
</dbReference>
<comment type="caution">
    <text evidence="3">The sequence shown here is derived from an EMBL/GenBank/DDBJ whole genome shotgun (WGS) entry which is preliminary data.</text>
</comment>
<evidence type="ECO:0000256" key="1">
    <source>
        <dbReference type="PROSITE-ProRule" id="PRU00047"/>
    </source>
</evidence>
<reference evidence="3" key="1">
    <citation type="journal article" date="2019" name="Sci. Rep.">
        <title>Draft genome of Tanacetum cinerariifolium, the natural source of mosquito coil.</title>
        <authorList>
            <person name="Yamashiro T."/>
            <person name="Shiraishi A."/>
            <person name="Satake H."/>
            <person name="Nakayama K."/>
        </authorList>
    </citation>
    <scope>NUCLEOTIDE SEQUENCE</scope>
</reference>
<dbReference type="Pfam" id="PF00098">
    <property type="entry name" value="zf-CCHC"/>
    <property type="match status" value="1"/>
</dbReference>
<protein>
    <submittedName>
        <fullName evidence="3">Putative ribonuclease H-like domain-containing protein</fullName>
    </submittedName>
</protein>
<dbReference type="PROSITE" id="PS50158">
    <property type="entry name" value="ZF_CCHC"/>
    <property type="match status" value="1"/>
</dbReference>